<keyword evidence="4" id="KW-1185">Reference proteome</keyword>
<evidence type="ECO:0000313" key="4">
    <source>
        <dbReference type="Proteomes" id="UP000276991"/>
    </source>
</evidence>
<name>A0A498S2C5_ACAVI</name>
<evidence type="ECO:0000256" key="1">
    <source>
        <dbReference type="SAM" id="Coils"/>
    </source>
</evidence>
<feature type="coiled-coil region" evidence="1">
    <location>
        <begin position="181"/>
        <end position="234"/>
    </location>
</feature>
<dbReference type="Proteomes" id="UP000276991">
    <property type="component" value="Unassembled WGS sequence"/>
</dbReference>
<dbReference type="GO" id="GO:0090162">
    <property type="term" value="P:establishment of epithelial cell polarity"/>
    <property type="evidence" value="ECO:0007669"/>
    <property type="project" value="InterPro"/>
</dbReference>
<reference evidence="3 4" key="1">
    <citation type="submission" date="2018-08" db="EMBL/GenBank/DDBJ databases">
        <authorList>
            <person name="Laetsch R D."/>
            <person name="Stevens L."/>
            <person name="Kumar S."/>
            <person name="Blaxter L. M."/>
        </authorList>
    </citation>
    <scope>NUCLEOTIDE SEQUENCE [LARGE SCALE GENOMIC DNA]</scope>
</reference>
<feature type="coiled-coil region" evidence="1">
    <location>
        <begin position="274"/>
        <end position="301"/>
    </location>
</feature>
<feature type="compositionally biased region" description="Basic and acidic residues" evidence="2">
    <location>
        <begin position="46"/>
        <end position="56"/>
    </location>
</feature>
<keyword evidence="1" id="KW-0175">Coiled coil</keyword>
<dbReference type="InterPro" id="IPR033561">
    <property type="entry name" value="FBF1"/>
</dbReference>
<dbReference type="PANTHER" id="PTHR33689:SF1">
    <property type="entry name" value="FAS-BINDING FACTOR 1"/>
    <property type="match status" value="1"/>
</dbReference>
<dbReference type="GO" id="GO:0060271">
    <property type="term" value="P:cilium assembly"/>
    <property type="evidence" value="ECO:0007669"/>
    <property type="project" value="InterPro"/>
</dbReference>
<dbReference type="GO" id="GO:0097539">
    <property type="term" value="C:ciliary transition fiber"/>
    <property type="evidence" value="ECO:0007669"/>
    <property type="project" value="InterPro"/>
</dbReference>
<protein>
    <submittedName>
        <fullName evidence="3">Uncharacterized protein</fullName>
    </submittedName>
</protein>
<evidence type="ECO:0000313" key="3">
    <source>
        <dbReference type="EMBL" id="VBB25910.1"/>
    </source>
</evidence>
<feature type="region of interest" description="Disordered" evidence="2">
    <location>
        <begin position="71"/>
        <end position="109"/>
    </location>
</feature>
<feature type="coiled-coil region" evidence="1">
    <location>
        <begin position="448"/>
        <end position="492"/>
    </location>
</feature>
<gene>
    <name evidence="3" type="ORF">NAV_LOCUS740</name>
</gene>
<sequence>MVDSDSDNIANLFKDTDNLDEKLFGRKKDVASKKGLSNIDNLLGDPQKEKKAKKNIDDFFPTKKSTVSFVDELSDTELQQREQTTRSKRNKSERSSTMRDIPSAATTGIYQTKLTNRTASDLETLFAPESKYGASSWTRKGTESKADESGRYEDSSRLESTKSQKNRMTSTLLEIPEYDRMQRMRNEINRLNREIESLKRKQTAREKALVEEWRERMKIRERQFEEEFADLEENHRKQMSHLKSDHENVSQSIRDMFHSQIETLTNGQKESKNYEEMLDKVDELIAKISEVTTNLNKQTDKNNSDQSHYISFREQQLEIREERIKKEEEWLTNEKRHVIELNLKLKSLYDSNEQNTLKVGALRHFSVASNAGLWQVREERQKLNAEKEAFKNEQLRILNAAEQQKIEIEASKSNFLRDQHDLIIRVMAAKSSLEAEKSAFDSQRQQDVSRLKMEAEQLDHKLKEVQNAEDILQNTQRIYEQKYQQLVTLERALIDECFELERCRKQLETVQNDTRKKRNSRNEQFQQVIPMMDINGPDFITDPYIDERPNQRLRFIAYMEDRLKDMLTIRHRALKLSVLQKTKNKQDVRISDKTCISKQQ</sequence>
<dbReference type="OrthoDB" id="8195456at2759"/>
<feature type="region of interest" description="Disordered" evidence="2">
    <location>
        <begin position="134"/>
        <end position="168"/>
    </location>
</feature>
<dbReference type="EMBL" id="UPTC01000051">
    <property type="protein sequence ID" value="VBB25910.1"/>
    <property type="molecule type" value="Genomic_DNA"/>
</dbReference>
<proteinExistence type="predicted"/>
<evidence type="ECO:0000256" key="2">
    <source>
        <dbReference type="SAM" id="MobiDB-lite"/>
    </source>
</evidence>
<dbReference type="GO" id="GO:0005814">
    <property type="term" value="C:centriole"/>
    <property type="evidence" value="ECO:0007669"/>
    <property type="project" value="TreeGrafter"/>
</dbReference>
<feature type="compositionally biased region" description="Basic and acidic residues" evidence="2">
    <location>
        <begin position="140"/>
        <end position="162"/>
    </location>
</feature>
<feature type="compositionally biased region" description="Basic and acidic residues" evidence="2">
    <location>
        <begin position="78"/>
        <end position="97"/>
    </location>
</feature>
<dbReference type="STRING" id="6277.A0A498S2C5"/>
<dbReference type="AlphaFoldDB" id="A0A498S2C5"/>
<feature type="region of interest" description="Disordered" evidence="2">
    <location>
        <begin position="35"/>
        <end position="56"/>
    </location>
</feature>
<dbReference type="GO" id="GO:0036064">
    <property type="term" value="C:ciliary basal body"/>
    <property type="evidence" value="ECO:0007669"/>
    <property type="project" value="TreeGrafter"/>
</dbReference>
<accession>A0A498S2C5</accession>
<dbReference type="PANTHER" id="PTHR33689">
    <property type="entry name" value="FAS-BINDING FACTOR 1"/>
    <property type="match status" value="1"/>
</dbReference>
<organism evidence="3 4">
    <name type="scientific">Acanthocheilonema viteae</name>
    <name type="common">Filarial nematode worm</name>
    <name type="synonym">Dipetalonema viteae</name>
    <dbReference type="NCBI Taxonomy" id="6277"/>
    <lineage>
        <taxon>Eukaryota</taxon>
        <taxon>Metazoa</taxon>
        <taxon>Ecdysozoa</taxon>
        <taxon>Nematoda</taxon>
        <taxon>Chromadorea</taxon>
        <taxon>Rhabditida</taxon>
        <taxon>Spirurina</taxon>
        <taxon>Spiruromorpha</taxon>
        <taxon>Filarioidea</taxon>
        <taxon>Onchocercidae</taxon>
        <taxon>Acanthocheilonema</taxon>
    </lineage>
</organism>